<sequence length="52" mass="5184">MTSLLLAPVLEPGAIAWLTAVAAAFGGVILHVAFPPTNPAVAEALLLAAVHP</sequence>
<dbReference type="EMBL" id="JAAEDM010000018">
    <property type="protein sequence ID" value="MBR0671380.1"/>
    <property type="molecule type" value="Genomic_DNA"/>
</dbReference>
<dbReference type="Proteomes" id="UP001138751">
    <property type="component" value="Unassembled WGS sequence"/>
</dbReference>
<evidence type="ECO:0000313" key="2">
    <source>
        <dbReference type="EMBL" id="MBR0671380.1"/>
    </source>
</evidence>
<protein>
    <submittedName>
        <fullName evidence="2">Uncharacterized protein</fullName>
    </submittedName>
</protein>
<proteinExistence type="predicted"/>
<feature type="transmembrane region" description="Helical" evidence="1">
    <location>
        <begin position="14"/>
        <end position="34"/>
    </location>
</feature>
<accession>A0A9X9WW51</accession>
<keyword evidence="1" id="KW-0472">Membrane</keyword>
<organism evidence="2 3">
    <name type="scientific">Neoroseomonas soli</name>
    <dbReference type="NCBI Taxonomy" id="1081025"/>
    <lineage>
        <taxon>Bacteria</taxon>
        <taxon>Pseudomonadati</taxon>
        <taxon>Pseudomonadota</taxon>
        <taxon>Alphaproteobacteria</taxon>
        <taxon>Acetobacterales</taxon>
        <taxon>Acetobacteraceae</taxon>
        <taxon>Neoroseomonas</taxon>
    </lineage>
</organism>
<dbReference type="AlphaFoldDB" id="A0A9X9WW51"/>
<keyword evidence="1" id="KW-1133">Transmembrane helix</keyword>
<reference evidence="2" key="2">
    <citation type="journal article" date="2021" name="Syst. Appl. Microbiol.">
        <title>Roseomonas hellenica sp. nov., isolated from roots of wild-growing Alkanna tinctoria.</title>
        <authorList>
            <person name="Rat A."/>
            <person name="Naranjo H.D."/>
            <person name="Lebbe L."/>
            <person name="Cnockaert M."/>
            <person name="Krigas N."/>
            <person name="Grigoriadou K."/>
            <person name="Maloupa E."/>
            <person name="Willems A."/>
        </authorList>
    </citation>
    <scope>NUCLEOTIDE SEQUENCE</scope>
    <source>
        <strain evidence="2">LMG 31231</strain>
    </source>
</reference>
<name>A0A9X9WW51_9PROT</name>
<keyword evidence="1" id="KW-0812">Transmembrane</keyword>
<dbReference type="RefSeq" id="WP_211861755.1">
    <property type="nucleotide sequence ID" value="NZ_JAAEDM010000018.1"/>
</dbReference>
<keyword evidence="3" id="KW-1185">Reference proteome</keyword>
<gene>
    <name evidence="2" type="ORF">GXW76_09375</name>
</gene>
<comment type="caution">
    <text evidence="2">The sequence shown here is derived from an EMBL/GenBank/DDBJ whole genome shotgun (WGS) entry which is preliminary data.</text>
</comment>
<evidence type="ECO:0000256" key="1">
    <source>
        <dbReference type="SAM" id="Phobius"/>
    </source>
</evidence>
<evidence type="ECO:0000313" key="3">
    <source>
        <dbReference type="Proteomes" id="UP001138751"/>
    </source>
</evidence>
<reference evidence="2" key="1">
    <citation type="submission" date="2020-01" db="EMBL/GenBank/DDBJ databases">
        <authorList>
            <person name="Rat A."/>
        </authorList>
    </citation>
    <scope>NUCLEOTIDE SEQUENCE</scope>
    <source>
        <strain evidence="2">LMG 31231</strain>
    </source>
</reference>